<dbReference type="InterPro" id="IPR029510">
    <property type="entry name" value="Ald_DH_CS_GLU"/>
</dbReference>
<dbReference type="EMBL" id="CAFBNJ010000001">
    <property type="protein sequence ID" value="CAB4938876.1"/>
    <property type="molecule type" value="Genomic_DNA"/>
</dbReference>
<dbReference type="InterPro" id="IPR016162">
    <property type="entry name" value="Ald_DH_N"/>
</dbReference>
<evidence type="ECO:0000313" key="5">
    <source>
        <dbReference type="EMBL" id="CAB4371948.1"/>
    </source>
</evidence>
<dbReference type="PANTHER" id="PTHR42804">
    <property type="entry name" value="ALDEHYDE DEHYDROGENASE"/>
    <property type="match status" value="1"/>
</dbReference>
<evidence type="ECO:0000313" key="7">
    <source>
        <dbReference type="EMBL" id="CAB4610994.1"/>
    </source>
</evidence>
<sequence length="494" mass="52119">MTDHLSFSGNFIDGEFIPGTGTLGVEDPATEEIFTEVSTASTAQFDMAIAAASRTFESRVWAETPIVDRVDALLRMSAALDERREQLVETIIRETGSPLMLAQWAQVGMALDQARQLPELFATLPEWEHNELPLESHFGPDLRDVMLSIRRYEACGVVAAITPYNFPLQTNVWKVFSALAAGCSVVLRPSPLTPLSGLVFGLAAAEAGIPAGVLNVVVEDGAQGAQLLSSDPRVDCVSFTGSTTVGREIASQAAPTLKRLCLELGGKSVQLYLPDAIHNVVPGVCTVFSSLSGQGCVVQGRVLVPMESLDEVAEKSALAAKALPIGDPRNPSTLVGPLISAAQLDRVSSLVDEGVAAGATVLAGGGRPSGSTRGHFYEPTVLLIADNANPVAQREVFGPVVTIQGYRDLDHAVEIANDTEYGLSGGVYTADLSVGLQVAKRIRSGTVQVNRTAANAYTSVGGVKQSGFGRERGVAGFREYQEPKHIVLAPAATP</sequence>
<gene>
    <name evidence="6" type="ORF">UFOPK1762_00051</name>
    <name evidence="7" type="ORF">UFOPK1906_00030</name>
    <name evidence="8" type="ORF">UFOPK2624_00057</name>
    <name evidence="4" type="ORF">UFOPK3331_00017</name>
    <name evidence="9" type="ORF">UFOPK3785_00035</name>
    <name evidence="10" type="ORF">UFOPK3927_01593</name>
    <name evidence="5" type="ORF">UFOPK4201_01156</name>
    <name evidence="11" type="ORF">UFOPK4371_00017</name>
</gene>
<dbReference type="EMBL" id="CAFBOK010000226">
    <property type="protein sequence ID" value="CAB4996097.1"/>
    <property type="molecule type" value="Genomic_DNA"/>
</dbReference>
<keyword evidence="2" id="KW-0560">Oxidoreductase</keyword>
<dbReference type="EMBL" id="CAEZXY010000001">
    <property type="protein sequence ID" value="CAB4692443.1"/>
    <property type="molecule type" value="Genomic_DNA"/>
</dbReference>
<name>A0A6J5YHQ2_9ZZZZ</name>
<feature type="domain" description="Aldehyde dehydrogenase" evidence="3">
    <location>
        <begin position="22"/>
        <end position="486"/>
    </location>
</feature>
<dbReference type="SUPFAM" id="SSF53720">
    <property type="entry name" value="ALDH-like"/>
    <property type="match status" value="1"/>
</dbReference>
<reference evidence="4" key="1">
    <citation type="submission" date="2020-05" db="EMBL/GenBank/DDBJ databases">
        <authorList>
            <person name="Chiriac C."/>
            <person name="Salcher M."/>
            <person name="Ghai R."/>
            <person name="Kavagutti S V."/>
        </authorList>
    </citation>
    <scope>NUCLEOTIDE SEQUENCE</scope>
</reference>
<dbReference type="PANTHER" id="PTHR42804:SF1">
    <property type="entry name" value="ALDEHYDE DEHYDROGENASE-RELATED"/>
    <property type="match status" value="1"/>
</dbReference>
<dbReference type="EMBL" id="CAEZTY010000001">
    <property type="protein sequence ID" value="CAB4574608.1"/>
    <property type="molecule type" value="Genomic_DNA"/>
</dbReference>
<dbReference type="EMBL" id="CAESAL010000001">
    <property type="protein sequence ID" value="CAB4329276.1"/>
    <property type="molecule type" value="Genomic_DNA"/>
</dbReference>
<evidence type="ECO:0000313" key="9">
    <source>
        <dbReference type="EMBL" id="CAB4938876.1"/>
    </source>
</evidence>
<dbReference type="Gene3D" id="3.40.309.10">
    <property type="entry name" value="Aldehyde Dehydrogenase, Chain A, domain 2"/>
    <property type="match status" value="1"/>
</dbReference>
<comment type="similarity">
    <text evidence="1">Belongs to the aldehyde dehydrogenase family.</text>
</comment>
<dbReference type="EMBL" id="CAEUNJ010000047">
    <property type="protein sequence ID" value="CAB4371948.1"/>
    <property type="molecule type" value="Genomic_DNA"/>
</dbReference>
<evidence type="ECO:0000259" key="3">
    <source>
        <dbReference type="Pfam" id="PF00171"/>
    </source>
</evidence>
<evidence type="ECO:0000256" key="1">
    <source>
        <dbReference type="ARBA" id="ARBA00009986"/>
    </source>
</evidence>
<dbReference type="FunFam" id="3.40.605.10:FF:000007">
    <property type="entry name" value="NAD/NADP-dependent betaine aldehyde dehydrogenase"/>
    <property type="match status" value="1"/>
</dbReference>
<proteinExistence type="inferred from homology"/>
<dbReference type="Pfam" id="PF00171">
    <property type="entry name" value="Aldedh"/>
    <property type="match status" value="1"/>
</dbReference>
<evidence type="ECO:0000256" key="2">
    <source>
        <dbReference type="ARBA" id="ARBA00023002"/>
    </source>
</evidence>
<dbReference type="AlphaFoldDB" id="A0A6J5YHQ2"/>
<dbReference type="GO" id="GO:0016620">
    <property type="term" value="F:oxidoreductase activity, acting on the aldehyde or oxo group of donors, NAD or NADP as acceptor"/>
    <property type="evidence" value="ECO:0007669"/>
    <property type="project" value="InterPro"/>
</dbReference>
<evidence type="ECO:0000313" key="4">
    <source>
        <dbReference type="EMBL" id="CAB4329276.1"/>
    </source>
</evidence>
<evidence type="ECO:0000313" key="10">
    <source>
        <dbReference type="EMBL" id="CAB4996097.1"/>
    </source>
</evidence>
<dbReference type="EMBL" id="CAEZVC010000001">
    <property type="protein sequence ID" value="CAB4610994.1"/>
    <property type="molecule type" value="Genomic_DNA"/>
</dbReference>
<dbReference type="InterPro" id="IPR016161">
    <property type="entry name" value="Ald_DH/histidinol_DH"/>
</dbReference>
<protein>
    <submittedName>
        <fullName evidence="4">Unannotated protein</fullName>
    </submittedName>
</protein>
<dbReference type="InterPro" id="IPR016163">
    <property type="entry name" value="Ald_DH_C"/>
</dbReference>
<organism evidence="4">
    <name type="scientific">freshwater metagenome</name>
    <dbReference type="NCBI Taxonomy" id="449393"/>
    <lineage>
        <taxon>unclassified sequences</taxon>
        <taxon>metagenomes</taxon>
        <taxon>ecological metagenomes</taxon>
    </lineage>
</organism>
<dbReference type="InterPro" id="IPR015590">
    <property type="entry name" value="Aldehyde_DH_dom"/>
</dbReference>
<dbReference type="PROSITE" id="PS00687">
    <property type="entry name" value="ALDEHYDE_DEHYDR_GLU"/>
    <property type="match status" value="1"/>
</dbReference>
<dbReference type="EMBL" id="CAFBRD010000001">
    <property type="protein sequence ID" value="CAB5072487.1"/>
    <property type="molecule type" value="Genomic_DNA"/>
</dbReference>
<accession>A0A6J5YHQ2</accession>
<dbReference type="Gene3D" id="3.40.605.10">
    <property type="entry name" value="Aldehyde Dehydrogenase, Chain A, domain 1"/>
    <property type="match status" value="1"/>
</dbReference>
<evidence type="ECO:0000313" key="11">
    <source>
        <dbReference type="EMBL" id="CAB5072487.1"/>
    </source>
</evidence>
<evidence type="ECO:0000313" key="8">
    <source>
        <dbReference type="EMBL" id="CAB4692443.1"/>
    </source>
</evidence>
<evidence type="ECO:0000313" key="6">
    <source>
        <dbReference type="EMBL" id="CAB4574608.1"/>
    </source>
</evidence>